<protein>
    <submittedName>
        <fullName evidence="2">Uncharacterized protein</fullName>
    </submittedName>
</protein>
<accession>A0A017SJT1</accession>
<dbReference type="EMBL" id="KK088418">
    <property type="protein sequence ID" value="EYE96535.1"/>
    <property type="molecule type" value="Genomic_DNA"/>
</dbReference>
<dbReference type="OrthoDB" id="4508602at2759"/>
<evidence type="ECO:0000313" key="3">
    <source>
        <dbReference type="Proteomes" id="UP000019804"/>
    </source>
</evidence>
<dbReference type="GeneID" id="63693579"/>
<proteinExistence type="predicted"/>
<evidence type="ECO:0000256" key="1">
    <source>
        <dbReference type="SAM" id="MobiDB-lite"/>
    </source>
</evidence>
<name>A0A017SJT1_ASPRC</name>
<dbReference type="AlphaFoldDB" id="A0A017SJT1"/>
<organism evidence="2 3">
    <name type="scientific">Aspergillus ruber (strain CBS 135680)</name>
    <dbReference type="NCBI Taxonomy" id="1388766"/>
    <lineage>
        <taxon>Eukaryota</taxon>
        <taxon>Fungi</taxon>
        <taxon>Dikarya</taxon>
        <taxon>Ascomycota</taxon>
        <taxon>Pezizomycotina</taxon>
        <taxon>Eurotiomycetes</taxon>
        <taxon>Eurotiomycetidae</taxon>
        <taxon>Eurotiales</taxon>
        <taxon>Aspergillaceae</taxon>
        <taxon>Aspergillus</taxon>
        <taxon>Aspergillus subgen. Aspergillus</taxon>
    </lineage>
</organism>
<dbReference type="Proteomes" id="UP000019804">
    <property type="component" value="Unassembled WGS sequence"/>
</dbReference>
<gene>
    <name evidence="2" type="ORF">EURHEDRAFT_354774</name>
</gene>
<feature type="region of interest" description="Disordered" evidence="1">
    <location>
        <begin position="29"/>
        <end position="158"/>
    </location>
</feature>
<sequence>MSFIGNNGFGQQRGVPACGFQHAQFNHNSTVMGSNGHGPANNKGGCRKGNGRCGKQRPAARNNNSNQGHKGRRAQRIQSWKQGQNQRAENCTGNQLHTYDQPQPKNQNQNPNGLRRTATAPARSNRRNSRRFNPIPVNNQGFLTGPRGRRAKTSPWDGDNVMRHALRIKRPGSRSIEDVFMIDTPPVVKQQPIWQEDADVAMQDAPPLLEEQPVYQYQFDLERHFQLAFEQLALERQQGRELLAQGVLEMQRLAASMLCHETTTVLK</sequence>
<evidence type="ECO:0000313" key="2">
    <source>
        <dbReference type="EMBL" id="EYE96535.1"/>
    </source>
</evidence>
<keyword evidence="3" id="KW-1185">Reference proteome</keyword>
<feature type="compositionally biased region" description="Polar residues" evidence="1">
    <location>
        <begin position="76"/>
        <end position="100"/>
    </location>
</feature>
<dbReference type="HOGENOM" id="CLU_1041998_0_0_1"/>
<reference evidence="3" key="1">
    <citation type="journal article" date="2014" name="Nat. Commun.">
        <title>Genomic adaptations of the halophilic Dead Sea filamentous fungus Eurotium rubrum.</title>
        <authorList>
            <person name="Kis-Papo T."/>
            <person name="Weig A.R."/>
            <person name="Riley R."/>
            <person name="Persoh D."/>
            <person name="Salamov A."/>
            <person name="Sun H."/>
            <person name="Lipzen A."/>
            <person name="Wasser S.P."/>
            <person name="Rambold G."/>
            <person name="Grigoriev I.V."/>
            <person name="Nevo E."/>
        </authorList>
    </citation>
    <scope>NUCLEOTIDE SEQUENCE [LARGE SCALE GENOMIC DNA]</scope>
    <source>
        <strain evidence="3">CBS 135680</strain>
    </source>
</reference>
<dbReference type="RefSeq" id="XP_040640223.1">
    <property type="nucleotide sequence ID" value="XM_040778455.1"/>
</dbReference>
<feature type="compositionally biased region" description="Low complexity" evidence="1">
    <location>
        <begin position="101"/>
        <end position="123"/>
    </location>
</feature>